<accession>A0A336N812</accession>
<dbReference type="GeneID" id="49636665"/>
<reference evidence="1 2" key="1">
    <citation type="submission" date="2018-06" db="EMBL/GenBank/DDBJ databases">
        <authorList>
            <consortium name="Pathogen Informatics"/>
            <person name="Doyle S."/>
        </authorList>
    </citation>
    <scope>NUCLEOTIDE SEQUENCE [LARGE SCALE GENOMIC DNA]</scope>
    <source>
        <strain evidence="1 2">NCTC5908</strain>
    </source>
</reference>
<gene>
    <name evidence="1" type="ORF">NCTC5908_00862</name>
</gene>
<dbReference type="RefSeq" id="WP_165820506.1">
    <property type="nucleotide sequence ID" value="NZ_MAQF01000028.1"/>
</dbReference>
<evidence type="ECO:0000313" key="1">
    <source>
        <dbReference type="EMBL" id="SSY94461.1"/>
    </source>
</evidence>
<protein>
    <submittedName>
        <fullName evidence="1">Uncharacterized protein</fullName>
    </submittedName>
</protein>
<dbReference type="Proteomes" id="UP000253728">
    <property type="component" value="Unassembled WGS sequence"/>
</dbReference>
<organism evidence="1 2">
    <name type="scientific">Aggregatibacter aphrophilus</name>
    <name type="common">Haemophilus aphrophilus</name>
    <dbReference type="NCBI Taxonomy" id="732"/>
    <lineage>
        <taxon>Bacteria</taxon>
        <taxon>Pseudomonadati</taxon>
        <taxon>Pseudomonadota</taxon>
        <taxon>Gammaproteobacteria</taxon>
        <taxon>Pasteurellales</taxon>
        <taxon>Pasteurellaceae</taxon>
        <taxon>Aggregatibacter</taxon>
    </lineage>
</organism>
<name>A0A336N812_AGGAP</name>
<evidence type="ECO:0000313" key="2">
    <source>
        <dbReference type="Proteomes" id="UP000253728"/>
    </source>
</evidence>
<dbReference type="EMBL" id="UFSP01000001">
    <property type="protein sequence ID" value="SSY94461.1"/>
    <property type="molecule type" value="Genomic_DNA"/>
</dbReference>
<dbReference type="AlphaFoldDB" id="A0A336N812"/>
<proteinExistence type="predicted"/>
<sequence>MSGTLKLPHTCPHCKKTVANNYQELDEKFGFRNMPAGATNQSWCRECRKGN</sequence>